<gene>
    <name evidence="2" type="ORF">UJA718_LOCUS39670</name>
</gene>
<keyword evidence="3" id="KW-1185">Reference proteome</keyword>
<evidence type="ECO:0000313" key="2">
    <source>
        <dbReference type="EMBL" id="CAF4765866.1"/>
    </source>
</evidence>
<reference evidence="2" key="1">
    <citation type="submission" date="2021-02" db="EMBL/GenBank/DDBJ databases">
        <authorList>
            <person name="Nowell W R."/>
        </authorList>
    </citation>
    <scope>NUCLEOTIDE SEQUENCE</scope>
</reference>
<dbReference type="AlphaFoldDB" id="A0A821MCF5"/>
<organism evidence="2 3">
    <name type="scientific">Rotaria socialis</name>
    <dbReference type="NCBI Taxonomy" id="392032"/>
    <lineage>
        <taxon>Eukaryota</taxon>
        <taxon>Metazoa</taxon>
        <taxon>Spiralia</taxon>
        <taxon>Gnathifera</taxon>
        <taxon>Rotifera</taxon>
        <taxon>Eurotatoria</taxon>
        <taxon>Bdelloidea</taxon>
        <taxon>Philodinida</taxon>
        <taxon>Philodinidae</taxon>
        <taxon>Rotaria</taxon>
    </lineage>
</organism>
<protein>
    <submittedName>
        <fullName evidence="2">Uncharacterized protein</fullName>
    </submittedName>
</protein>
<evidence type="ECO:0000256" key="1">
    <source>
        <dbReference type="SAM" id="MobiDB-lite"/>
    </source>
</evidence>
<dbReference type="Proteomes" id="UP000663873">
    <property type="component" value="Unassembled WGS sequence"/>
</dbReference>
<accession>A0A821MCF5</accession>
<sequence length="97" mass="11248">MLEKMSSTLQRNCNYSNIDKIIEQARYDEERNEYIVPDPMKEEVQFPQVGNLPTTNGRTHQNDFVSSSKTALPPSTDYECDYTIPSQINNDYHNQIS</sequence>
<evidence type="ECO:0000313" key="3">
    <source>
        <dbReference type="Proteomes" id="UP000663873"/>
    </source>
</evidence>
<feature type="non-terminal residue" evidence="2">
    <location>
        <position position="97"/>
    </location>
</feature>
<comment type="caution">
    <text evidence="2">The sequence shown here is derived from an EMBL/GenBank/DDBJ whole genome shotgun (WGS) entry which is preliminary data.</text>
</comment>
<dbReference type="EMBL" id="CAJOBP010042374">
    <property type="protein sequence ID" value="CAF4765866.1"/>
    <property type="molecule type" value="Genomic_DNA"/>
</dbReference>
<feature type="compositionally biased region" description="Polar residues" evidence="1">
    <location>
        <begin position="51"/>
        <end position="70"/>
    </location>
</feature>
<feature type="region of interest" description="Disordered" evidence="1">
    <location>
        <begin position="50"/>
        <end position="72"/>
    </location>
</feature>
<name>A0A821MCF5_9BILA</name>
<proteinExistence type="predicted"/>